<accession>A0A6S6U8S0</accession>
<gene>
    <name evidence="1" type="ORF">HELGO_WM8892</name>
</gene>
<proteinExistence type="predicted"/>
<dbReference type="Gene3D" id="3.30.530.20">
    <property type="match status" value="1"/>
</dbReference>
<reference evidence="1" key="1">
    <citation type="submission" date="2020-01" db="EMBL/GenBank/DDBJ databases">
        <authorList>
            <person name="Meier V. D."/>
            <person name="Meier V D."/>
        </authorList>
    </citation>
    <scope>NUCLEOTIDE SEQUENCE</scope>
    <source>
        <strain evidence="1">HLG_WM_MAG_07</strain>
    </source>
</reference>
<dbReference type="AlphaFoldDB" id="A0A6S6U8S0"/>
<name>A0A6S6U8S0_9GAMM</name>
<evidence type="ECO:0000313" key="1">
    <source>
        <dbReference type="EMBL" id="CAA6828169.1"/>
    </source>
</evidence>
<dbReference type="SUPFAM" id="SSF55961">
    <property type="entry name" value="Bet v1-like"/>
    <property type="match status" value="1"/>
</dbReference>
<sequence length="37" mass="4218">MSNTTISKTFLFAAPRETVWAFLTEKEKVSQAIMKVL</sequence>
<organism evidence="1">
    <name type="scientific">uncultured Thiotrichaceae bacterium</name>
    <dbReference type="NCBI Taxonomy" id="298394"/>
    <lineage>
        <taxon>Bacteria</taxon>
        <taxon>Pseudomonadati</taxon>
        <taxon>Pseudomonadota</taxon>
        <taxon>Gammaproteobacteria</taxon>
        <taxon>Thiotrichales</taxon>
        <taxon>Thiotrichaceae</taxon>
        <taxon>environmental samples</taxon>
    </lineage>
</organism>
<dbReference type="EMBL" id="CACVAY010000146">
    <property type="protein sequence ID" value="CAA6828169.1"/>
    <property type="molecule type" value="Genomic_DNA"/>
</dbReference>
<protein>
    <submittedName>
        <fullName evidence="1">Uncharacterized protein</fullName>
    </submittedName>
</protein>
<dbReference type="InterPro" id="IPR023393">
    <property type="entry name" value="START-like_dom_sf"/>
</dbReference>